<evidence type="ECO:0000259" key="17">
    <source>
        <dbReference type="PROSITE" id="PS51164"/>
    </source>
</evidence>
<evidence type="ECO:0000256" key="15">
    <source>
        <dbReference type="ARBA" id="ARBA00047174"/>
    </source>
</evidence>
<keyword evidence="10" id="KW-1015">Disulfide bond</keyword>
<dbReference type="GO" id="GO:0030248">
    <property type="term" value="F:cellulose binding"/>
    <property type="evidence" value="ECO:0007669"/>
    <property type="project" value="InterPro"/>
</dbReference>
<dbReference type="InterPro" id="IPR000254">
    <property type="entry name" value="CBD"/>
</dbReference>
<dbReference type="PROSITE" id="PS00562">
    <property type="entry name" value="CBM1_1"/>
    <property type="match status" value="1"/>
</dbReference>
<dbReference type="Pfam" id="PF03443">
    <property type="entry name" value="AA9"/>
    <property type="match status" value="1"/>
</dbReference>
<evidence type="ECO:0000256" key="13">
    <source>
        <dbReference type="ARBA" id="ARBA00044502"/>
    </source>
</evidence>
<evidence type="ECO:0000256" key="7">
    <source>
        <dbReference type="ARBA" id="ARBA00023002"/>
    </source>
</evidence>
<reference evidence="18" key="1">
    <citation type="submission" date="2021-03" db="EMBL/GenBank/DDBJ databases">
        <title>Revisited historic fungal species revealed as producer of novel bioactive compounds through whole genome sequencing and comparative genomics.</title>
        <authorList>
            <person name="Vignolle G.A."/>
            <person name="Hochenegger N."/>
            <person name="Mach R.L."/>
            <person name="Mach-Aigner A.R."/>
            <person name="Javad Rahimi M."/>
            <person name="Salim K.A."/>
            <person name="Chan C.M."/>
            <person name="Lim L.B.L."/>
            <person name="Cai F."/>
            <person name="Druzhinina I.S."/>
            <person name="U'Ren J.M."/>
            <person name="Derntl C."/>
        </authorList>
    </citation>
    <scope>NUCLEOTIDE SEQUENCE</scope>
    <source>
        <strain evidence="18">TUCIM 5799</strain>
    </source>
</reference>
<dbReference type="GO" id="GO:0005576">
    <property type="term" value="C:extracellular region"/>
    <property type="evidence" value="ECO:0007669"/>
    <property type="project" value="UniProtKB-SubCell"/>
</dbReference>
<keyword evidence="5 16" id="KW-0732">Signal</keyword>
<evidence type="ECO:0000256" key="5">
    <source>
        <dbReference type="ARBA" id="ARBA00022729"/>
    </source>
</evidence>
<feature type="chain" id="PRO_5040500605" description="lytic cellulose monooxygenase (C4-dehydrogenating)" evidence="16">
    <location>
        <begin position="20"/>
        <end position="321"/>
    </location>
</feature>
<dbReference type="InterPro" id="IPR035971">
    <property type="entry name" value="CBD_sf"/>
</dbReference>
<dbReference type="InterPro" id="IPR005103">
    <property type="entry name" value="AA9_LPMO"/>
</dbReference>
<name>A0A9P9WCA6_9PEZI</name>
<comment type="subcellular location">
    <subcellularLocation>
        <location evidence="2">Secreted</location>
    </subcellularLocation>
</comment>
<dbReference type="OrthoDB" id="3238762at2759"/>
<protein>
    <recommendedName>
        <fullName evidence="15">lytic cellulose monooxygenase (C4-dehydrogenating)</fullName>
        <ecNumber evidence="15">1.14.99.56</ecNumber>
    </recommendedName>
</protein>
<keyword evidence="3" id="KW-0964">Secreted</keyword>
<keyword evidence="9" id="KW-0503">Monooxygenase</keyword>
<evidence type="ECO:0000256" key="11">
    <source>
        <dbReference type="ARBA" id="ARBA00023277"/>
    </source>
</evidence>
<evidence type="ECO:0000313" key="19">
    <source>
        <dbReference type="Proteomes" id="UP000829685"/>
    </source>
</evidence>
<dbReference type="CDD" id="cd21175">
    <property type="entry name" value="LPMO_AA9"/>
    <property type="match status" value="1"/>
</dbReference>
<comment type="catalytic activity">
    <reaction evidence="14">
        <text>[(1-&gt;4)-beta-D-glucosyl]n+m + reduced acceptor + O2 = 4-dehydro-beta-D-glucosyl-[(1-&gt;4)-beta-D-glucosyl]n-1 + [(1-&gt;4)-beta-D-glucosyl]m + acceptor + H2O.</text>
        <dbReference type="EC" id="1.14.99.56"/>
    </reaction>
</comment>
<dbReference type="GO" id="GO:0004497">
    <property type="term" value="F:monooxygenase activity"/>
    <property type="evidence" value="ECO:0007669"/>
    <property type="project" value="UniProtKB-KW"/>
</dbReference>
<dbReference type="GO" id="GO:0030245">
    <property type="term" value="P:cellulose catabolic process"/>
    <property type="evidence" value="ECO:0007669"/>
    <property type="project" value="UniProtKB-KW"/>
</dbReference>
<evidence type="ECO:0000313" key="18">
    <source>
        <dbReference type="EMBL" id="KAI1856605.1"/>
    </source>
</evidence>
<dbReference type="PROSITE" id="PS51164">
    <property type="entry name" value="CBM1_2"/>
    <property type="match status" value="1"/>
</dbReference>
<evidence type="ECO:0000256" key="14">
    <source>
        <dbReference type="ARBA" id="ARBA00045077"/>
    </source>
</evidence>
<evidence type="ECO:0000256" key="16">
    <source>
        <dbReference type="SAM" id="SignalP"/>
    </source>
</evidence>
<gene>
    <name evidence="18" type="ORF">JX265_011564</name>
</gene>
<keyword evidence="8" id="KW-0186">Copper</keyword>
<dbReference type="EMBL" id="JAFIMR010000043">
    <property type="protein sequence ID" value="KAI1856605.1"/>
    <property type="molecule type" value="Genomic_DNA"/>
</dbReference>
<comment type="cofactor">
    <cofactor evidence="1">
        <name>Cu(2+)</name>
        <dbReference type="ChEBI" id="CHEBI:29036"/>
    </cofactor>
</comment>
<evidence type="ECO:0000256" key="1">
    <source>
        <dbReference type="ARBA" id="ARBA00001973"/>
    </source>
</evidence>
<dbReference type="SMART" id="SM00236">
    <property type="entry name" value="fCBD"/>
    <property type="match status" value="1"/>
</dbReference>
<evidence type="ECO:0000256" key="3">
    <source>
        <dbReference type="ARBA" id="ARBA00022525"/>
    </source>
</evidence>
<evidence type="ECO:0000256" key="4">
    <source>
        <dbReference type="ARBA" id="ARBA00022723"/>
    </source>
</evidence>
<feature type="signal peptide" evidence="16">
    <location>
        <begin position="1"/>
        <end position="19"/>
    </location>
</feature>
<dbReference type="GO" id="GO:0046872">
    <property type="term" value="F:metal ion binding"/>
    <property type="evidence" value="ECO:0007669"/>
    <property type="project" value="UniProtKB-KW"/>
</dbReference>
<dbReference type="SUPFAM" id="SSF57180">
    <property type="entry name" value="Cellulose-binding domain"/>
    <property type="match status" value="1"/>
</dbReference>
<dbReference type="AlphaFoldDB" id="A0A9P9WCA6"/>
<evidence type="ECO:0000256" key="2">
    <source>
        <dbReference type="ARBA" id="ARBA00004613"/>
    </source>
</evidence>
<evidence type="ECO:0000256" key="9">
    <source>
        <dbReference type="ARBA" id="ARBA00023033"/>
    </source>
</evidence>
<dbReference type="Pfam" id="PF00734">
    <property type="entry name" value="CBM_1"/>
    <property type="match status" value="1"/>
</dbReference>
<comment type="caution">
    <text evidence="18">The sequence shown here is derived from an EMBL/GenBank/DDBJ whole genome shotgun (WGS) entry which is preliminary data.</text>
</comment>
<evidence type="ECO:0000256" key="8">
    <source>
        <dbReference type="ARBA" id="ARBA00023008"/>
    </source>
</evidence>
<dbReference type="Proteomes" id="UP000829685">
    <property type="component" value="Unassembled WGS sequence"/>
</dbReference>
<comment type="similarity">
    <text evidence="13">Belongs to the polysaccharide monooxygenase AA9 family.</text>
</comment>
<keyword evidence="6" id="KW-0136">Cellulose degradation</keyword>
<evidence type="ECO:0000256" key="6">
    <source>
        <dbReference type="ARBA" id="ARBA00023001"/>
    </source>
</evidence>
<feature type="domain" description="CBM1" evidence="17">
    <location>
        <begin position="285"/>
        <end position="320"/>
    </location>
</feature>
<evidence type="ECO:0000256" key="10">
    <source>
        <dbReference type="ARBA" id="ARBA00023157"/>
    </source>
</evidence>
<proteinExistence type="inferred from homology"/>
<dbReference type="EC" id="1.14.99.56" evidence="15"/>
<keyword evidence="4" id="KW-0479">Metal-binding</keyword>
<dbReference type="PANTHER" id="PTHR33353">
    <property type="entry name" value="PUTATIVE (AFU_ORTHOLOGUE AFUA_1G12560)-RELATED"/>
    <property type="match status" value="1"/>
</dbReference>
<dbReference type="Gene3D" id="2.70.50.70">
    <property type="match status" value="1"/>
</dbReference>
<keyword evidence="11" id="KW-0119">Carbohydrate metabolism</keyword>
<keyword evidence="12" id="KW-0624">Polysaccharide degradation</keyword>
<sequence>MKSTFFAILAAVSVQEVASHATFQDLWINGVDYGGQCARLPLSNSPVTDVSSTAIRCNAGTSPVASKCNVKAGDTVTIEIHQQPGDRSCNTEAIGGAHYGPVQAYLSKVSNSATADGSDGFFKIYADTWAKNPSGSSGDDDYWGTKDINTCCGRLNVKIPTDVAPGDYLLRAEALALHTASSSGQAQFYMTCYQLTISGSGTANPATVKFPGAYQASDPGILVDIHAKMSTYIAPGPTVYSGGSTKSAGAACVGCESTCTAGKGATGTATSVALPSATGGGSGGCSVAPYAQCGGQDYTGCTTCASGKCSKLNDYYSQCTN</sequence>
<dbReference type="PANTHER" id="PTHR33353:SF9">
    <property type="entry name" value="ENDOGLUCANASE II"/>
    <property type="match status" value="1"/>
</dbReference>
<evidence type="ECO:0000256" key="12">
    <source>
        <dbReference type="ARBA" id="ARBA00023326"/>
    </source>
</evidence>
<dbReference type="InterPro" id="IPR049892">
    <property type="entry name" value="AA9"/>
</dbReference>
<keyword evidence="19" id="KW-1185">Reference proteome</keyword>
<accession>A0A9P9WCA6</accession>
<keyword evidence="7" id="KW-0560">Oxidoreductase</keyword>
<organism evidence="18 19">
    <name type="scientific">Neoarthrinium moseri</name>
    <dbReference type="NCBI Taxonomy" id="1658444"/>
    <lineage>
        <taxon>Eukaryota</taxon>
        <taxon>Fungi</taxon>
        <taxon>Dikarya</taxon>
        <taxon>Ascomycota</taxon>
        <taxon>Pezizomycotina</taxon>
        <taxon>Sordariomycetes</taxon>
        <taxon>Xylariomycetidae</taxon>
        <taxon>Amphisphaeriales</taxon>
        <taxon>Apiosporaceae</taxon>
        <taxon>Neoarthrinium</taxon>
    </lineage>
</organism>